<protein>
    <submittedName>
        <fullName evidence="7">Cacna1s protein</fullName>
    </submittedName>
</protein>
<dbReference type="Proteomes" id="UP000649617">
    <property type="component" value="Unassembled WGS sequence"/>
</dbReference>
<feature type="transmembrane region" description="Helical" evidence="5">
    <location>
        <begin position="159"/>
        <end position="182"/>
    </location>
</feature>
<organism evidence="7 8">
    <name type="scientific">Symbiodinium pilosum</name>
    <name type="common">Dinoflagellate</name>
    <dbReference type="NCBI Taxonomy" id="2952"/>
    <lineage>
        <taxon>Eukaryota</taxon>
        <taxon>Sar</taxon>
        <taxon>Alveolata</taxon>
        <taxon>Dinophyceae</taxon>
        <taxon>Suessiales</taxon>
        <taxon>Symbiodiniaceae</taxon>
        <taxon>Symbiodinium</taxon>
    </lineage>
</organism>
<dbReference type="Pfam" id="PF00520">
    <property type="entry name" value="Ion_trans"/>
    <property type="match status" value="1"/>
</dbReference>
<dbReference type="Gene3D" id="1.20.120.350">
    <property type="entry name" value="Voltage-gated potassium channels. Chain C"/>
    <property type="match status" value="1"/>
</dbReference>
<evidence type="ECO:0000259" key="6">
    <source>
        <dbReference type="Pfam" id="PF00520"/>
    </source>
</evidence>
<evidence type="ECO:0000256" key="1">
    <source>
        <dbReference type="ARBA" id="ARBA00004141"/>
    </source>
</evidence>
<dbReference type="OrthoDB" id="437302at2759"/>
<evidence type="ECO:0000256" key="2">
    <source>
        <dbReference type="ARBA" id="ARBA00022692"/>
    </source>
</evidence>
<keyword evidence="2 5" id="KW-0812">Transmembrane</keyword>
<dbReference type="PANTHER" id="PTHR10037">
    <property type="entry name" value="VOLTAGE-GATED CATION CHANNEL CALCIUM AND SODIUM"/>
    <property type="match status" value="1"/>
</dbReference>
<gene>
    <name evidence="7" type="primary">Cacna1s</name>
    <name evidence="7" type="ORF">SPIL2461_LOCUS19565</name>
</gene>
<dbReference type="SUPFAM" id="SSF81324">
    <property type="entry name" value="Voltage-gated potassium channels"/>
    <property type="match status" value="1"/>
</dbReference>
<accession>A0A812WTX2</accession>
<dbReference type="PANTHER" id="PTHR10037:SF230">
    <property type="entry name" value="CA[2+]-CHANNEL PROTEIN ALPHA[[1]] SUBUNIT T, ISOFORM F"/>
    <property type="match status" value="1"/>
</dbReference>
<dbReference type="GO" id="GO:0005248">
    <property type="term" value="F:voltage-gated sodium channel activity"/>
    <property type="evidence" value="ECO:0007669"/>
    <property type="project" value="TreeGrafter"/>
</dbReference>
<reference evidence="7" key="1">
    <citation type="submission" date="2021-02" db="EMBL/GenBank/DDBJ databases">
        <authorList>
            <person name="Dougan E. K."/>
            <person name="Rhodes N."/>
            <person name="Thang M."/>
            <person name="Chan C."/>
        </authorList>
    </citation>
    <scope>NUCLEOTIDE SEQUENCE</scope>
</reference>
<dbReference type="GO" id="GO:0001518">
    <property type="term" value="C:voltage-gated sodium channel complex"/>
    <property type="evidence" value="ECO:0007669"/>
    <property type="project" value="TreeGrafter"/>
</dbReference>
<proteinExistence type="predicted"/>
<dbReference type="GO" id="GO:0086010">
    <property type="term" value="P:membrane depolarization during action potential"/>
    <property type="evidence" value="ECO:0007669"/>
    <property type="project" value="TreeGrafter"/>
</dbReference>
<evidence type="ECO:0000256" key="4">
    <source>
        <dbReference type="ARBA" id="ARBA00023136"/>
    </source>
</evidence>
<comment type="caution">
    <text evidence="7">The sequence shown here is derived from an EMBL/GenBank/DDBJ whole genome shotgun (WGS) entry which is preliminary data.</text>
</comment>
<name>A0A812WTX2_SYMPI</name>
<dbReference type="GO" id="GO:0070509">
    <property type="term" value="P:calcium ion import"/>
    <property type="evidence" value="ECO:0007669"/>
    <property type="project" value="TreeGrafter"/>
</dbReference>
<evidence type="ECO:0000256" key="5">
    <source>
        <dbReference type="SAM" id="Phobius"/>
    </source>
</evidence>
<dbReference type="InterPro" id="IPR027359">
    <property type="entry name" value="Volt_channel_dom_sf"/>
</dbReference>
<dbReference type="AlphaFoldDB" id="A0A812WTX2"/>
<keyword evidence="8" id="KW-1185">Reference proteome</keyword>
<feature type="domain" description="Ion transport" evidence="6">
    <location>
        <begin position="58"/>
        <end position="219"/>
    </location>
</feature>
<dbReference type="EMBL" id="CAJNIZ010044655">
    <property type="protein sequence ID" value="CAE7696908.1"/>
    <property type="molecule type" value="Genomic_DNA"/>
</dbReference>
<evidence type="ECO:0000313" key="7">
    <source>
        <dbReference type="EMBL" id="CAE7696908.1"/>
    </source>
</evidence>
<evidence type="ECO:0000256" key="3">
    <source>
        <dbReference type="ARBA" id="ARBA00022989"/>
    </source>
</evidence>
<dbReference type="GO" id="GO:0008332">
    <property type="term" value="F:low voltage-gated calcium channel activity"/>
    <property type="evidence" value="ECO:0007669"/>
    <property type="project" value="TreeGrafter"/>
</dbReference>
<feature type="transmembrane region" description="Helical" evidence="5">
    <location>
        <begin position="48"/>
        <end position="72"/>
    </location>
</feature>
<comment type="subcellular location">
    <subcellularLocation>
        <location evidence="1">Membrane</location>
        <topology evidence="1">Multi-pass membrane protein</topology>
    </subcellularLocation>
</comment>
<evidence type="ECO:0000313" key="8">
    <source>
        <dbReference type="Proteomes" id="UP000649617"/>
    </source>
</evidence>
<dbReference type="Gene3D" id="1.10.287.70">
    <property type="match status" value="1"/>
</dbReference>
<keyword evidence="4 5" id="KW-0472">Membrane</keyword>
<dbReference type="InterPro" id="IPR043203">
    <property type="entry name" value="VGCC_Ca_Na"/>
</dbReference>
<keyword evidence="3 5" id="KW-1133">Transmembrane helix</keyword>
<sequence>MINQFRAVKEILLAGDTNRSLAQGTQVRINDLAAPPEPMHPLMYLEPFVAVLIAALTAAVAFALFIVLEIILRMHLLKCANYWCGPERLWNWFDLFLAATGIADIVLQVASNGQTDIFGASLLRFCRLIRLIRIVKLFRVKFMKDLRLMVKGLIAGIRTLALAFALLFAVLYVISGFATITIGGSTIAKDENLQRYFANIPESMFTAFRCFTGECINDHGQPIQALLAEHFGLAFVLPFVASYMLVYVDITMRAAKENDATTAEQHSRESIRIARVTRELLKKFASAHHQFQDDDKEHSTTVSKAALKINHTSFFTDDEINDSMEISKELFLLVIQDYGVQRLMDDLDLPPDRANLFEVIDADGSGTLKLTELVQGLLKIRGVLEL</sequence>
<dbReference type="InterPro" id="IPR005821">
    <property type="entry name" value="Ion_trans_dom"/>
</dbReference>
<feature type="transmembrane region" description="Helical" evidence="5">
    <location>
        <begin position="230"/>
        <end position="248"/>
    </location>
</feature>